<accession>A0A2J7ZZU7</accession>
<comment type="caution">
    <text evidence="12">The sequence shown here is derived from an EMBL/GenBank/DDBJ whole genome shotgun (WGS) entry which is preliminary data.</text>
</comment>
<keyword evidence="6" id="KW-0967">Endosome</keyword>
<dbReference type="Proteomes" id="UP000236333">
    <property type="component" value="Unassembled WGS sequence"/>
</dbReference>
<dbReference type="InterPro" id="IPR004240">
    <property type="entry name" value="EMP70"/>
</dbReference>
<dbReference type="AlphaFoldDB" id="A0A2J7ZZU7"/>
<dbReference type="Pfam" id="PF02990">
    <property type="entry name" value="EMP70"/>
    <property type="match status" value="1"/>
</dbReference>
<reference evidence="12 13" key="1">
    <citation type="journal article" date="2017" name="Mol. Biol. Evol.">
        <title>The 4-celled Tetrabaena socialis nuclear genome reveals the essential components for genetic control of cell number at the origin of multicellularity in the volvocine lineage.</title>
        <authorList>
            <person name="Featherston J."/>
            <person name="Arakaki Y."/>
            <person name="Hanschen E.R."/>
            <person name="Ferris P.J."/>
            <person name="Michod R.E."/>
            <person name="Olson B.J.S.C."/>
            <person name="Nozaki H."/>
            <person name="Durand P.M."/>
        </authorList>
    </citation>
    <scope>NUCLEOTIDE SEQUENCE [LARGE SCALE GENOMIC DNA]</scope>
    <source>
        <strain evidence="12 13">NIES-571</strain>
    </source>
</reference>
<dbReference type="PANTHER" id="PTHR10766">
    <property type="entry name" value="TRANSMEMBRANE 9 SUPERFAMILY PROTEIN"/>
    <property type="match status" value="1"/>
</dbReference>
<comment type="similarity">
    <text evidence="3 10">Belongs to the nonaspanin (TM9SF) (TC 9.A.2) family.</text>
</comment>
<evidence type="ECO:0000256" key="2">
    <source>
        <dbReference type="ARBA" id="ARBA00004653"/>
    </source>
</evidence>
<evidence type="ECO:0000313" key="13">
    <source>
        <dbReference type="Proteomes" id="UP000236333"/>
    </source>
</evidence>
<keyword evidence="5" id="KW-0732">Signal</keyword>
<name>A0A2J7ZZU7_9CHLO</name>
<evidence type="ECO:0000256" key="10">
    <source>
        <dbReference type="RuleBase" id="RU363079"/>
    </source>
</evidence>
<evidence type="ECO:0000256" key="3">
    <source>
        <dbReference type="ARBA" id="ARBA00005227"/>
    </source>
</evidence>
<evidence type="ECO:0000256" key="5">
    <source>
        <dbReference type="ARBA" id="ARBA00022729"/>
    </source>
</evidence>
<evidence type="ECO:0000256" key="11">
    <source>
        <dbReference type="SAM" id="MobiDB-lite"/>
    </source>
</evidence>
<sequence>MVSLARAYYVPGTYPQEFKVGNFIQVHISTLSSFDTELPYDYYSMPFCKPAEGVKRIANTANPGTILEGIRIENSPYNFTMKVKQTGIKACSTGSYGPLTAKEVKSLHKLIDDHYRVNMILDNLPVTSTDEEGEVPAAAGAAAGPTDGAEESSDEDEEDDEDEGEESSEDEDTDEEEEEDDPAILKALSGLRLGGPEDPDEPPPSLLSASKRSALRKSLAASIKELKLLEQAQKLAASDPLLGA</sequence>
<evidence type="ECO:0000256" key="6">
    <source>
        <dbReference type="ARBA" id="ARBA00022753"/>
    </source>
</evidence>
<gene>
    <name evidence="12" type="ORF">TSOC_007936</name>
</gene>
<evidence type="ECO:0000313" key="12">
    <source>
        <dbReference type="EMBL" id="PNH05768.1"/>
    </source>
</evidence>
<dbReference type="PANTHER" id="PTHR10766:SF55">
    <property type="entry name" value="TRANSMEMBRANE 9 SUPERFAMILY MEMBER 4"/>
    <property type="match status" value="1"/>
</dbReference>
<keyword evidence="12" id="KW-0675">Receptor</keyword>
<organism evidence="12 13">
    <name type="scientific">Tetrabaena socialis</name>
    <dbReference type="NCBI Taxonomy" id="47790"/>
    <lineage>
        <taxon>Eukaryota</taxon>
        <taxon>Viridiplantae</taxon>
        <taxon>Chlorophyta</taxon>
        <taxon>core chlorophytes</taxon>
        <taxon>Chlorophyceae</taxon>
        <taxon>CS clade</taxon>
        <taxon>Chlamydomonadales</taxon>
        <taxon>Tetrabaenaceae</taxon>
        <taxon>Tetrabaena</taxon>
    </lineage>
</organism>
<dbReference type="OrthoDB" id="1666796at2759"/>
<dbReference type="GO" id="GO:0072657">
    <property type="term" value="P:protein localization to membrane"/>
    <property type="evidence" value="ECO:0007669"/>
    <property type="project" value="TreeGrafter"/>
</dbReference>
<evidence type="ECO:0000256" key="8">
    <source>
        <dbReference type="ARBA" id="ARBA00023034"/>
    </source>
</evidence>
<keyword evidence="9" id="KW-0472">Membrane</keyword>
<keyword evidence="7" id="KW-1133">Transmembrane helix</keyword>
<proteinExistence type="inferred from homology"/>
<protein>
    <recommendedName>
        <fullName evidence="10">Transmembrane 9 superfamily member</fullName>
    </recommendedName>
</protein>
<comment type="subcellular location">
    <subcellularLocation>
        <location evidence="1">Endosome membrane</location>
        <topology evidence="1">Multi-pass membrane protein</topology>
    </subcellularLocation>
    <subcellularLocation>
        <location evidence="2">Golgi apparatus membrane</location>
        <topology evidence="2">Multi-pass membrane protein</topology>
    </subcellularLocation>
</comment>
<keyword evidence="13" id="KW-1185">Reference proteome</keyword>
<feature type="region of interest" description="Disordered" evidence="11">
    <location>
        <begin position="136"/>
        <end position="211"/>
    </location>
</feature>
<evidence type="ECO:0000256" key="1">
    <source>
        <dbReference type="ARBA" id="ARBA00004337"/>
    </source>
</evidence>
<dbReference type="EMBL" id="PGGS01000280">
    <property type="protein sequence ID" value="PNH05768.1"/>
    <property type="molecule type" value="Genomic_DNA"/>
</dbReference>
<evidence type="ECO:0000256" key="7">
    <source>
        <dbReference type="ARBA" id="ARBA00022989"/>
    </source>
</evidence>
<dbReference type="GO" id="GO:0000139">
    <property type="term" value="C:Golgi membrane"/>
    <property type="evidence" value="ECO:0007669"/>
    <property type="project" value="UniProtKB-SubCell"/>
</dbReference>
<evidence type="ECO:0000256" key="4">
    <source>
        <dbReference type="ARBA" id="ARBA00022692"/>
    </source>
</evidence>
<evidence type="ECO:0000256" key="9">
    <source>
        <dbReference type="ARBA" id="ARBA00023136"/>
    </source>
</evidence>
<keyword evidence="8" id="KW-0333">Golgi apparatus</keyword>
<feature type="compositionally biased region" description="Low complexity" evidence="11">
    <location>
        <begin position="136"/>
        <end position="147"/>
    </location>
</feature>
<keyword evidence="4" id="KW-0812">Transmembrane</keyword>
<dbReference type="GO" id="GO:0010008">
    <property type="term" value="C:endosome membrane"/>
    <property type="evidence" value="ECO:0007669"/>
    <property type="project" value="UniProtKB-SubCell"/>
</dbReference>
<feature type="compositionally biased region" description="Acidic residues" evidence="11">
    <location>
        <begin position="148"/>
        <end position="182"/>
    </location>
</feature>